<evidence type="ECO:0000313" key="2">
    <source>
        <dbReference type="Proteomes" id="UP000276506"/>
    </source>
</evidence>
<name>A0A3R8W2K0_9GAMM</name>
<dbReference type="RefSeq" id="WP_125940323.1">
    <property type="nucleotide sequence ID" value="NZ_RHQL01000018.1"/>
</dbReference>
<comment type="caution">
    <text evidence="1">The sequence shown here is derived from an EMBL/GenBank/DDBJ whole genome shotgun (WGS) entry which is preliminary data.</text>
</comment>
<evidence type="ECO:0008006" key="3">
    <source>
        <dbReference type="Google" id="ProtNLM"/>
    </source>
</evidence>
<sequence>MTRNSLLLDHQRFSKGQPNITLTGRDIAALKALRSLGGRIAVPADLAAALEEGSVASQQNALIGGRLIRRLESLGFVREIASPGSGYEITAIGQQTANQPN</sequence>
<gene>
    <name evidence="1" type="ORF">EGJ28_21375</name>
</gene>
<dbReference type="Proteomes" id="UP000276506">
    <property type="component" value="Unassembled WGS sequence"/>
</dbReference>
<protein>
    <recommendedName>
        <fullName evidence="3">Transcriptional regulator</fullName>
    </recommendedName>
</protein>
<proteinExistence type="predicted"/>
<dbReference type="AlphaFoldDB" id="A0A3R8W2K0"/>
<dbReference type="EMBL" id="RHQL01000018">
    <property type="protein sequence ID" value="RRV05492.1"/>
    <property type="molecule type" value="Genomic_DNA"/>
</dbReference>
<accession>A0A3R8W2K0</accession>
<reference evidence="1 2" key="1">
    <citation type="submission" date="2018-10" db="EMBL/GenBank/DDBJ databases">
        <title>Transmission dynamics of multidrug resistant bacteria on intensive care unit surfaces.</title>
        <authorList>
            <person name="D'Souza A.W."/>
            <person name="Potter R.F."/>
            <person name="Wallace M."/>
            <person name="Shupe A."/>
            <person name="Patel S."/>
            <person name="Sun S."/>
            <person name="Gul D."/>
            <person name="Kwon J.H."/>
            <person name="Andleeb S."/>
            <person name="Burnham C.-A.D."/>
            <person name="Dantas G."/>
        </authorList>
    </citation>
    <scope>NUCLEOTIDE SEQUENCE [LARGE SCALE GENOMIC DNA]</scope>
    <source>
        <strain evidence="1 2">PX_177</strain>
    </source>
</reference>
<organism evidence="1 2">
    <name type="scientific">Stutzerimonas xanthomarina</name>
    <dbReference type="NCBI Taxonomy" id="271420"/>
    <lineage>
        <taxon>Bacteria</taxon>
        <taxon>Pseudomonadati</taxon>
        <taxon>Pseudomonadota</taxon>
        <taxon>Gammaproteobacteria</taxon>
        <taxon>Pseudomonadales</taxon>
        <taxon>Pseudomonadaceae</taxon>
        <taxon>Stutzerimonas</taxon>
    </lineage>
</organism>
<evidence type="ECO:0000313" key="1">
    <source>
        <dbReference type="EMBL" id="RRV05492.1"/>
    </source>
</evidence>